<dbReference type="Proteomes" id="UP000027345">
    <property type="component" value="Unassembled WGS sequence"/>
</dbReference>
<gene>
    <name evidence="1" type="ORF">DV20_34170</name>
</gene>
<dbReference type="AlphaFoldDB" id="A0A066U0V2"/>
<name>A0A066U0V2_9PSEU</name>
<evidence type="ECO:0000313" key="1">
    <source>
        <dbReference type="EMBL" id="KDN17868.1"/>
    </source>
</evidence>
<comment type="caution">
    <text evidence="1">The sequence shown here is derived from an EMBL/GenBank/DDBJ whole genome shotgun (WGS) entry which is preliminary data.</text>
</comment>
<protein>
    <submittedName>
        <fullName evidence="1">Uncharacterized protein</fullName>
    </submittedName>
</protein>
<reference evidence="1 2" key="1">
    <citation type="submission" date="2014-05" db="EMBL/GenBank/DDBJ databases">
        <title>Draft genome sequence of Amycolatopsis rifamycinica DSM 46095.</title>
        <authorList>
            <person name="Lal R."/>
            <person name="Saxena A."/>
            <person name="Kumari R."/>
            <person name="Mukherjee U."/>
            <person name="Singh P."/>
            <person name="Sangwan N."/>
            <person name="Mahato N.K."/>
        </authorList>
    </citation>
    <scope>NUCLEOTIDE SEQUENCE [LARGE SCALE GENOMIC DNA]</scope>
    <source>
        <strain evidence="1 2">DSM 46095</strain>
    </source>
</reference>
<dbReference type="OrthoDB" id="3683454at2"/>
<dbReference type="RefSeq" id="WP_043787167.1">
    <property type="nucleotide sequence ID" value="NZ_JMQI01000068.1"/>
</dbReference>
<organism evidence="1 2">
    <name type="scientific">Amycolatopsis rifamycinica</name>
    <dbReference type="NCBI Taxonomy" id="287986"/>
    <lineage>
        <taxon>Bacteria</taxon>
        <taxon>Bacillati</taxon>
        <taxon>Actinomycetota</taxon>
        <taxon>Actinomycetes</taxon>
        <taxon>Pseudonocardiales</taxon>
        <taxon>Pseudonocardiaceae</taxon>
        <taxon>Amycolatopsis</taxon>
    </lineage>
</organism>
<evidence type="ECO:0000313" key="2">
    <source>
        <dbReference type="Proteomes" id="UP000027345"/>
    </source>
</evidence>
<sequence length="215" mass="23710">MRLENTTSWRAGWSSETEVDVALYIRDALALSVSEGQVLPPVEPQVPVHVPAGLDRAAVQAQWADWWVDLLAFLRNREDPDPRSARARYGRTALAPGSAMRQAVDFFAPAAARHFANARGPALRGTHEPPGGTPWAPGFYRRQIVAGERLGQLVREAEVRQGRRAYPFRLNVIEISVAGSIWLRTAEDQLLVSSRLAEDGAGLEAVLRQVIDDLV</sequence>
<proteinExistence type="predicted"/>
<keyword evidence="2" id="KW-1185">Reference proteome</keyword>
<dbReference type="EMBL" id="JMQI01000068">
    <property type="protein sequence ID" value="KDN17868.1"/>
    <property type="molecule type" value="Genomic_DNA"/>
</dbReference>
<dbReference type="STRING" id="287986.DV20_34170"/>
<dbReference type="eggNOG" id="ENOG5033CZB">
    <property type="taxonomic scope" value="Bacteria"/>
</dbReference>
<accession>A0A066U0V2</accession>